<evidence type="ECO:0008006" key="2">
    <source>
        <dbReference type="Google" id="ProtNLM"/>
    </source>
</evidence>
<dbReference type="EMBL" id="BKCJ010004590">
    <property type="protein sequence ID" value="GEU61947.1"/>
    <property type="molecule type" value="Genomic_DNA"/>
</dbReference>
<sequence length="224" mass="25883">MPLIELSQATIPFPGRLKENGYDGKEVLMKLKKLQVNSTESATSLRRFLKEKLRIREEIKAIMHVHCSTTFKDALPPKEKDQRSFTLPCSIDNMCFNKDLVDFGASTLYARGYQDSIDPWKTILSTAHAKIDVFKRKFALRIRDDKIVFYSNNPTSNTFNKVYVLGFRERIKLDLDARLMGEAMILNRSQDPKLKDFIELNDLNEPLELNDHEVEDLDPVIEEG</sequence>
<comment type="caution">
    <text evidence="1">The sequence shown here is derived from an EMBL/GenBank/DDBJ whole genome shotgun (WGS) entry which is preliminary data.</text>
</comment>
<accession>A0A6L2LLV3</accession>
<name>A0A6L2LLV3_TANCI</name>
<protein>
    <recommendedName>
        <fullName evidence="2">Reverse transcriptase domain-containing protein</fullName>
    </recommendedName>
</protein>
<dbReference type="AlphaFoldDB" id="A0A6L2LLV3"/>
<evidence type="ECO:0000313" key="1">
    <source>
        <dbReference type="EMBL" id="GEU61947.1"/>
    </source>
</evidence>
<gene>
    <name evidence="1" type="ORF">Tci_033925</name>
</gene>
<proteinExistence type="predicted"/>
<organism evidence="1">
    <name type="scientific">Tanacetum cinerariifolium</name>
    <name type="common">Dalmatian daisy</name>
    <name type="synonym">Chrysanthemum cinerariifolium</name>
    <dbReference type="NCBI Taxonomy" id="118510"/>
    <lineage>
        <taxon>Eukaryota</taxon>
        <taxon>Viridiplantae</taxon>
        <taxon>Streptophyta</taxon>
        <taxon>Embryophyta</taxon>
        <taxon>Tracheophyta</taxon>
        <taxon>Spermatophyta</taxon>
        <taxon>Magnoliopsida</taxon>
        <taxon>eudicotyledons</taxon>
        <taxon>Gunneridae</taxon>
        <taxon>Pentapetalae</taxon>
        <taxon>asterids</taxon>
        <taxon>campanulids</taxon>
        <taxon>Asterales</taxon>
        <taxon>Asteraceae</taxon>
        <taxon>Asteroideae</taxon>
        <taxon>Anthemideae</taxon>
        <taxon>Anthemidinae</taxon>
        <taxon>Tanacetum</taxon>
    </lineage>
</organism>
<reference evidence="1" key="1">
    <citation type="journal article" date="2019" name="Sci. Rep.">
        <title>Draft genome of Tanacetum cinerariifolium, the natural source of mosquito coil.</title>
        <authorList>
            <person name="Yamashiro T."/>
            <person name="Shiraishi A."/>
            <person name="Satake H."/>
            <person name="Nakayama K."/>
        </authorList>
    </citation>
    <scope>NUCLEOTIDE SEQUENCE</scope>
</reference>